<dbReference type="GO" id="GO:0004105">
    <property type="term" value="F:choline-phosphate cytidylyltransferase activity"/>
    <property type="evidence" value="ECO:0007669"/>
    <property type="project" value="UniProtKB-EC"/>
</dbReference>
<evidence type="ECO:0000256" key="11">
    <source>
        <dbReference type="SAM" id="MobiDB-lite"/>
    </source>
</evidence>
<comment type="similarity">
    <text evidence="2">Belongs to the cytidylyltransferase family.</text>
</comment>
<keyword evidence="4" id="KW-0808">Transferase</keyword>
<dbReference type="InterPro" id="IPR045049">
    <property type="entry name" value="Pcy1-like"/>
</dbReference>
<evidence type="ECO:0000256" key="8">
    <source>
        <dbReference type="ARBA" id="ARBA00023264"/>
    </source>
</evidence>
<dbReference type="EMBL" id="CAJFCJ010000007">
    <property type="protein sequence ID" value="CAD5116923.1"/>
    <property type="molecule type" value="Genomic_DNA"/>
</dbReference>
<dbReference type="Gene3D" id="3.40.50.620">
    <property type="entry name" value="HUPs"/>
    <property type="match status" value="1"/>
</dbReference>
<dbReference type="EC" id="2.7.7.15" evidence="10"/>
<dbReference type="CDD" id="cd02174">
    <property type="entry name" value="CCT"/>
    <property type="match status" value="1"/>
</dbReference>
<evidence type="ECO:0000256" key="10">
    <source>
        <dbReference type="ARBA" id="ARBA00026101"/>
    </source>
</evidence>
<dbReference type="InterPro" id="IPR004821">
    <property type="entry name" value="Cyt_trans-like"/>
</dbReference>
<feature type="region of interest" description="Disordered" evidence="11">
    <location>
        <begin position="1"/>
        <end position="21"/>
    </location>
</feature>
<evidence type="ECO:0000259" key="12">
    <source>
        <dbReference type="Pfam" id="PF01467"/>
    </source>
</evidence>
<protein>
    <recommendedName>
        <fullName evidence="10">choline-phosphate cytidylyltransferase</fullName>
        <ecNumber evidence="10">2.7.7.15</ecNumber>
    </recommendedName>
</protein>
<dbReference type="AlphaFoldDB" id="A0A7I8VNL3"/>
<dbReference type="InterPro" id="IPR041723">
    <property type="entry name" value="CCT"/>
</dbReference>
<dbReference type="PANTHER" id="PTHR10739:SF13">
    <property type="entry name" value="CHOLINE-PHOSPHATE CYTIDYLYLTRANSFERASE"/>
    <property type="match status" value="1"/>
</dbReference>
<evidence type="ECO:0000256" key="9">
    <source>
        <dbReference type="ARBA" id="ARBA00025706"/>
    </source>
</evidence>
<evidence type="ECO:0000313" key="13">
    <source>
        <dbReference type="EMBL" id="CAD5116923.1"/>
    </source>
</evidence>
<gene>
    <name evidence="13" type="ORF">DGYR_LOCUS5502</name>
</gene>
<evidence type="ECO:0000313" key="14">
    <source>
        <dbReference type="Proteomes" id="UP000549394"/>
    </source>
</evidence>
<accession>A0A7I8VNL3</accession>
<dbReference type="Proteomes" id="UP000549394">
    <property type="component" value="Unassembled WGS sequence"/>
</dbReference>
<evidence type="ECO:0000256" key="4">
    <source>
        <dbReference type="ARBA" id="ARBA00022679"/>
    </source>
</evidence>
<sequence>MSNRKRTRTEEDSDLQTKKSNMVEPAPLCTDEKAIKERSRVDYTIKITKEMAESGKTQRPVRVYADGIYDMFHSGHARQLMQAKNCFPNVYLIVGICNDELTHEMKGRTAMNENERYEAVKHCRYVDEILIDAPWAITDEFLEENKIDFVAHDDIPYAAEGDEDIYKALKDRGMFVSTNRTEGISTTDVIARILKDYDLYVRRNLARGYTAKELNVGYMKEKSLKFKEKVDAMKDMSRDLIGKIDDKRHELIGKWEEMSQSFIGNFIELFGRDGRISHWIYDQRLRVARAISPDDLNSSNSSNSSSLPGN</sequence>
<dbReference type="PANTHER" id="PTHR10739">
    <property type="entry name" value="CYTIDYLYLTRANSFERASE"/>
    <property type="match status" value="1"/>
</dbReference>
<keyword evidence="3" id="KW-0444">Lipid biosynthesis</keyword>
<feature type="domain" description="Cytidyltransferase-like" evidence="12">
    <location>
        <begin position="64"/>
        <end position="192"/>
    </location>
</feature>
<comment type="pathway">
    <text evidence="9">Phospholipid metabolism; phosphatidylcholine biosynthesis; phosphatidylcholine from phosphocholine: step 1/2.</text>
</comment>
<dbReference type="FunFam" id="3.40.50.620:FF:000016">
    <property type="entry name" value="Putative choline-phosphate cytidylyltransferase B"/>
    <property type="match status" value="1"/>
</dbReference>
<dbReference type="UniPathway" id="UPA00753">
    <property type="reaction ID" value="UER00739"/>
</dbReference>
<keyword evidence="8" id="KW-1208">Phospholipid metabolism</keyword>
<evidence type="ECO:0000256" key="2">
    <source>
        <dbReference type="ARBA" id="ARBA00010101"/>
    </source>
</evidence>
<organism evidence="13 14">
    <name type="scientific">Dimorphilus gyrociliatus</name>
    <dbReference type="NCBI Taxonomy" id="2664684"/>
    <lineage>
        <taxon>Eukaryota</taxon>
        <taxon>Metazoa</taxon>
        <taxon>Spiralia</taxon>
        <taxon>Lophotrochozoa</taxon>
        <taxon>Annelida</taxon>
        <taxon>Polychaeta</taxon>
        <taxon>Polychaeta incertae sedis</taxon>
        <taxon>Dinophilidae</taxon>
        <taxon>Dimorphilus</taxon>
    </lineage>
</organism>
<comment type="pathway">
    <text evidence="1">Lipid metabolism.</text>
</comment>
<keyword evidence="14" id="KW-1185">Reference proteome</keyword>
<evidence type="ECO:0000256" key="1">
    <source>
        <dbReference type="ARBA" id="ARBA00005189"/>
    </source>
</evidence>
<name>A0A7I8VNL3_9ANNE</name>
<dbReference type="OrthoDB" id="17102at2759"/>
<evidence type="ECO:0000256" key="3">
    <source>
        <dbReference type="ARBA" id="ARBA00022516"/>
    </source>
</evidence>
<dbReference type="SUPFAM" id="SSF52374">
    <property type="entry name" value="Nucleotidylyl transferase"/>
    <property type="match status" value="1"/>
</dbReference>
<evidence type="ECO:0000256" key="5">
    <source>
        <dbReference type="ARBA" id="ARBA00022695"/>
    </source>
</evidence>
<proteinExistence type="inferred from homology"/>
<keyword evidence="7" id="KW-0594">Phospholipid biosynthesis</keyword>
<dbReference type="GO" id="GO:0031210">
    <property type="term" value="F:phosphatidylcholine binding"/>
    <property type="evidence" value="ECO:0007669"/>
    <property type="project" value="TreeGrafter"/>
</dbReference>
<reference evidence="13 14" key="1">
    <citation type="submission" date="2020-08" db="EMBL/GenBank/DDBJ databases">
        <authorList>
            <person name="Hejnol A."/>
        </authorList>
    </citation>
    <scope>NUCLEOTIDE SEQUENCE [LARGE SCALE GENOMIC DNA]</scope>
</reference>
<comment type="caution">
    <text evidence="13">The sequence shown here is derived from an EMBL/GenBank/DDBJ whole genome shotgun (WGS) entry which is preliminary data.</text>
</comment>
<keyword evidence="6" id="KW-0443">Lipid metabolism</keyword>
<dbReference type="Pfam" id="PF01467">
    <property type="entry name" value="CTP_transf_like"/>
    <property type="match status" value="1"/>
</dbReference>
<dbReference type="InterPro" id="IPR014729">
    <property type="entry name" value="Rossmann-like_a/b/a_fold"/>
</dbReference>
<evidence type="ECO:0000256" key="6">
    <source>
        <dbReference type="ARBA" id="ARBA00023098"/>
    </source>
</evidence>
<evidence type="ECO:0000256" key="7">
    <source>
        <dbReference type="ARBA" id="ARBA00023209"/>
    </source>
</evidence>
<dbReference type="NCBIfam" id="TIGR00125">
    <property type="entry name" value="cyt_tran_rel"/>
    <property type="match status" value="1"/>
</dbReference>
<keyword evidence="5" id="KW-0548">Nucleotidyltransferase</keyword>